<name>A0A0D8BX46_GEOKU</name>
<evidence type="ECO:0000256" key="8">
    <source>
        <dbReference type="PIRSR" id="PIRSR026534-3"/>
    </source>
</evidence>
<evidence type="ECO:0000256" key="6">
    <source>
        <dbReference type="PIRSR" id="PIRSR026534-1"/>
    </source>
</evidence>
<organism evidence="9 10">
    <name type="scientific">Geobacillus kaustophilus</name>
    <dbReference type="NCBI Taxonomy" id="1462"/>
    <lineage>
        <taxon>Bacteria</taxon>
        <taxon>Bacillati</taxon>
        <taxon>Bacillota</taxon>
        <taxon>Bacilli</taxon>
        <taxon>Bacillales</taxon>
        <taxon>Anoxybacillaceae</taxon>
        <taxon>Geobacillus</taxon>
        <taxon>Geobacillus thermoleovorans group</taxon>
    </lineage>
</organism>
<dbReference type="InterPro" id="IPR006710">
    <property type="entry name" value="Glyco_hydro_43"/>
</dbReference>
<sequence>MVHFHPFGNVNFYEMDWSLKGDLWAHDPVIAKEGSRWYVFHTGSGIQIKTSEDGVHWENMGWVFPSLPDWCKQYVPEKDEDHLWAPDICFYNGIYYLYYSVSTFGKNTSVIGLATNRTLDPRDPDYEWKDMGPVIHSTASDNYNAIDPNVVFDQEGQPWLSFGSFWSGIQLIQLDTETMKPAAQAELLTIASRGEEPNAIEAPFIVCRNGYYYLFVSFDFCCRGIESTYKIAVGRSKDITGPYVDKNGVSMMQGGGTILDEGNDRWIGPGHCAVYFSGVSAILVNHAYDALKNGEPTLQIRPLYWDDEGWPYLSV</sequence>
<comment type="catalytic activity">
    <reaction evidence="5">
        <text>Endohydrolysis of (1-&gt;5)-alpha-arabinofuranosidic linkages in (1-&gt;5)-arabinans.</text>
        <dbReference type="EC" id="3.2.1.99"/>
    </reaction>
</comment>
<dbReference type="GO" id="GO:0046558">
    <property type="term" value="F:arabinan endo-1,5-alpha-L-arabinosidase activity"/>
    <property type="evidence" value="ECO:0007669"/>
    <property type="project" value="UniProtKB-EC"/>
</dbReference>
<dbReference type="Gene3D" id="2.115.10.20">
    <property type="entry name" value="Glycosyl hydrolase domain, family 43"/>
    <property type="match status" value="1"/>
</dbReference>
<dbReference type="GO" id="GO:0031222">
    <property type="term" value="P:arabinan catabolic process"/>
    <property type="evidence" value="ECO:0007669"/>
    <property type="project" value="UniProtKB-UniPathway"/>
</dbReference>
<feature type="binding site" evidence="7">
    <location>
        <begin position="164"/>
        <end position="166"/>
    </location>
    <ligand>
        <name>substrate</name>
    </ligand>
</feature>
<reference evidence="9 10" key="1">
    <citation type="submission" date="2015-01" db="EMBL/GenBank/DDBJ databases">
        <authorList>
            <person name="Filippidou S."/>
            <person name="Jeanneret N."/>
            <person name="Russel-Delif L."/>
            <person name="Junier T."/>
            <person name="Wunderlin T."/>
            <person name="Molina V."/>
            <person name="Johnson S.L."/>
            <person name="Davenport K.W."/>
            <person name="Chain P.S."/>
            <person name="Dorador C."/>
            <person name="Junier P."/>
        </authorList>
    </citation>
    <scope>NUCLEOTIDE SEQUENCE [LARGE SCALE GENOMIC DNA]</scope>
    <source>
        <strain evidence="9 10">Et7/4</strain>
    </source>
</reference>
<dbReference type="InterPro" id="IPR023296">
    <property type="entry name" value="Glyco_hydro_beta-prop_sf"/>
</dbReference>
<dbReference type="RefSeq" id="WP_044731461.1">
    <property type="nucleotide sequence ID" value="NZ_JYBP01000003.1"/>
</dbReference>
<dbReference type="PANTHER" id="PTHR43301">
    <property type="entry name" value="ARABINAN ENDO-1,5-ALPHA-L-ARABINOSIDASE"/>
    <property type="match status" value="1"/>
</dbReference>
<accession>A0A0D8BX46</accession>
<dbReference type="Proteomes" id="UP000032522">
    <property type="component" value="Unassembled WGS sequence"/>
</dbReference>
<protein>
    <recommendedName>
        <fullName evidence="5">Endo-alpha-(1-&gt;5)-L-arabinanase</fullName>
        <ecNumber evidence="5">3.2.1.99</ecNumber>
    </recommendedName>
</protein>
<feature type="binding site" evidence="7">
    <location>
        <position position="27"/>
    </location>
    <ligand>
        <name>substrate</name>
    </ligand>
</feature>
<dbReference type="InterPro" id="IPR016840">
    <property type="entry name" value="Glyco_hydro_43_endo_a_Ara-ase"/>
</dbReference>
<dbReference type="PANTHER" id="PTHR43301:SF3">
    <property type="entry name" value="ARABINAN ENDO-1,5-ALPHA-L-ARABINOSIDASE A-RELATED"/>
    <property type="match status" value="1"/>
</dbReference>
<feature type="active site" description="Proton acceptor" evidence="6">
    <location>
        <position position="27"/>
    </location>
</feature>
<comment type="caution">
    <text evidence="9">The sequence shown here is derived from an EMBL/GenBank/DDBJ whole genome shotgun (WGS) entry which is preliminary data.</text>
</comment>
<dbReference type="PATRIC" id="fig|1462.6.peg.1678"/>
<keyword evidence="3 5" id="KW-0378">Hydrolase</keyword>
<feature type="binding site" evidence="7">
    <location>
        <begin position="144"/>
        <end position="147"/>
    </location>
    <ligand>
        <name>substrate</name>
    </ligand>
</feature>
<feature type="site" description="Important for catalytic activity, responsible for pKa modulation of the active site Glu and correct orientation of both the proton donor and substrate" evidence="8">
    <location>
        <position position="147"/>
    </location>
</feature>
<dbReference type="UniPathway" id="UPA00667"/>
<evidence type="ECO:0000256" key="5">
    <source>
        <dbReference type="PIRNR" id="PIRNR026534"/>
    </source>
</evidence>
<evidence type="ECO:0000256" key="1">
    <source>
        <dbReference type="ARBA" id="ARBA00004834"/>
    </source>
</evidence>
<feature type="active site" description="Proton donor" evidence="6">
    <location>
        <position position="201"/>
    </location>
</feature>
<dbReference type="OrthoDB" id="9801455at2"/>
<dbReference type="InterPro" id="IPR050727">
    <property type="entry name" value="GH43_arabinanases"/>
</dbReference>
<comment type="pathway">
    <text evidence="1 5">Glycan metabolism; L-arabinan degradation.</text>
</comment>
<evidence type="ECO:0000256" key="3">
    <source>
        <dbReference type="ARBA" id="ARBA00022801"/>
    </source>
</evidence>
<dbReference type="EMBL" id="JYBP01000003">
    <property type="protein sequence ID" value="KJE28761.1"/>
    <property type="molecule type" value="Genomic_DNA"/>
</dbReference>
<evidence type="ECO:0000313" key="10">
    <source>
        <dbReference type="Proteomes" id="UP000032522"/>
    </source>
</evidence>
<dbReference type="SUPFAM" id="SSF75005">
    <property type="entry name" value="Arabinanase/levansucrase/invertase"/>
    <property type="match status" value="1"/>
</dbReference>
<comment type="similarity">
    <text evidence="2 5">Belongs to the glycosyl hydrolase 43 family.</text>
</comment>
<dbReference type="CDD" id="cd08998">
    <property type="entry name" value="GH43_Arb43a-like"/>
    <property type="match status" value="1"/>
</dbReference>
<feature type="binding site" evidence="7">
    <location>
        <position position="105"/>
    </location>
    <ligand>
        <name>substrate</name>
    </ligand>
</feature>
<dbReference type="PIRSF" id="PIRSF026534">
    <property type="entry name" value="Endo_alpha-L-arabinosidase"/>
    <property type="match status" value="1"/>
</dbReference>
<evidence type="ECO:0000256" key="4">
    <source>
        <dbReference type="ARBA" id="ARBA00023295"/>
    </source>
</evidence>
<evidence type="ECO:0000313" key="9">
    <source>
        <dbReference type="EMBL" id="KJE28761.1"/>
    </source>
</evidence>
<dbReference type="AlphaFoldDB" id="A0A0D8BX46"/>
<dbReference type="Pfam" id="PF04616">
    <property type="entry name" value="Glyco_hydro_43"/>
    <property type="match status" value="1"/>
</dbReference>
<gene>
    <name evidence="9" type="primary">abnA</name>
    <name evidence="9" type="ORF">LG52_1478</name>
</gene>
<evidence type="ECO:0000256" key="2">
    <source>
        <dbReference type="ARBA" id="ARBA00009865"/>
    </source>
</evidence>
<proteinExistence type="inferred from homology"/>
<evidence type="ECO:0000256" key="7">
    <source>
        <dbReference type="PIRSR" id="PIRSR026534-2"/>
    </source>
</evidence>
<dbReference type="EC" id="3.2.1.99" evidence="5"/>
<keyword evidence="4 5" id="KW-0326">Glycosidase</keyword>
<feature type="site" description="Important for substrate recognition" evidence="8">
    <location>
        <position position="271"/>
    </location>
</feature>